<dbReference type="InterPro" id="IPR006671">
    <property type="entry name" value="Cyclin_N"/>
</dbReference>
<dbReference type="InterPro" id="IPR013763">
    <property type="entry name" value="Cyclin-like_dom"/>
</dbReference>
<evidence type="ECO:0000313" key="4">
    <source>
        <dbReference type="EMBL" id="KAG5648347.1"/>
    </source>
</evidence>
<dbReference type="PANTHER" id="PTHR10026">
    <property type="entry name" value="CYCLIN"/>
    <property type="match status" value="1"/>
</dbReference>
<feature type="region of interest" description="Disordered" evidence="2">
    <location>
        <begin position="197"/>
        <end position="217"/>
    </location>
</feature>
<reference evidence="4" key="2">
    <citation type="submission" date="2021-10" db="EMBL/GenBank/DDBJ databases">
        <title>Phylogenomics reveals ancestral predisposition of the termite-cultivated fungus Termitomyces towards a domesticated lifestyle.</title>
        <authorList>
            <person name="Auxier B."/>
            <person name="Grum-Grzhimaylo A."/>
            <person name="Cardenas M.E."/>
            <person name="Lodge J.D."/>
            <person name="Laessoe T."/>
            <person name="Pedersen O."/>
            <person name="Smith M.E."/>
            <person name="Kuyper T.W."/>
            <person name="Franco-Molano E.A."/>
            <person name="Baroni T.J."/>
            <person name="Aanen D.K."/>
        </authorList>
    </citation>
    <scope>NUCLEOTIDE SEQUENCE</scope>
    <source>
        <strain evidence="4">AP01</strain>
        <tissue evidence="4">Mycelium</tissue>
    </source>
</reference>
<feature type="domain" description="Cyclin-like" evidence="3">
    <location>
        <begin position="56"/>
        <end position="198"/>
    </location>
</feature>
<protein>
    <recommendedName>
        <fullName evidence="3">Cyclin-like domain-containing protein</fullName>
    </recommendedName>
</protein>
<dbReference type="SMART" id="SM00385">
    <property type="entry name" value="CYCLIN"/>
    <property type="match status" value="1"/>
</dbReference>
<evidence type="ECO:0000256" key="1">
    <source>
        <dbReference type="RuleBase" id="RU000383"/>
    </source>
</evidence>
<name>A0A9P7GD32_9AGAR</name>
<dbReference type="GO" id="GO:0016538">
    <property type="term" value="F:cyclin-dependent protein serine/threonine kinase regulator activity"/>
    <property type="evidence" value="ECO:0007669"/>
    <property type="project" value="InterPro"/>
</dbReference>
<accession>A0A9P7GD32</accession>
<dbReference type="OrthoDB" id="25002at2759"/>
<dbReference type="EMBL" id="JABCKV010000003">
    <property type="protein sequence ID" value="KAG5648347.1"/>
    <property type="molecule type" value="Genomic_DNA"/>
</dbReference>
<sequence>MDPVHSRGQSPTQLPASSSKYHHPYFTPAEVRYLSEKQRGKLTETQEEKARQSACAFLEALGARIGFPRKTTATAQNLYHRFHLFFPRKDFNYHDVSLAALYVSTKMHDTLKKPRELLAVSYAVRFPELAAKSKHPGGEVDLDSMDPQNTSANTSPSTPSSPSPHLSSRHQHEKLGLQPAALPYNSDQLIRLKIEMRQTEHPPRPRQPLGNADPSALYGGDDVPLLGRNEGTVRFLFGPPGVVTSV</sequence>
<evidence type="ECO:0000313" key="5">
    <source>
        <dbReference type="Proteomes" id="UP000775547"/>
    </source>
</evidence>
<feature type="compositionally biased region" description="Polar residues" evidence="2">
    <location>
        <begin position="7"/>
        <end position="19"/>
    </location>
</feature>
<dbReference type="SUPFAM" id="SSF47954">
    <property type="entry name" value="Cyclin-like"/>
    <property type="match status" value="1"/>
</dbReference>
<comment type="similarity">
    <text evidence="1">Belongs to the cyclin family.</text>
</comment>
<gene>
    <name evidence="4" type="ORF">DXG03_004919</name>
</gene>
<comment type="caution">
    <text evidence="4">The sequence shown here is derived from an EMBL/GenBank/DDBJ whole genome shotgun (WGS) entry which is preliminary data.</text>
</comment>
<feature type="region of interest" description="Disordered" evidence="2">
    <location>
        <begin position="133"/>
        <end position="173"/>
    </location>
</feature>
<dbReference type="GO" id="GO:0006357">
    <property type="term" value="P:regulation of transcription by RNA polymerase II"/>
    <property type="evidence" value="ECO:0007669"/>
    <property type="project" value="InterPro"/>
</dbReference>
<dbReference type="Proteomes" id="UP000775547">
    <property type="component" value="Unassembled WGS sequence"/>
</dbReference>
<evidence type="ECO:0000259" key="3">
    <source>
        <dbReference type="SMART" id="SM00385"/>
    </source>
</evidence>
<dbReference type="InterPro" id="IPR036915">
    <property type="entry name" value="Cyclin-like_sf"/>
</dbReference>
<dbReference type="Gene3D" id="1.10.472.10">
    <property type="entry name" value="Cyclin-like"/>
    <property type="match status" value="1"/>
</dbReference>
<feature type="region of interest" description="Disordered" evidence="2">
    <location>
        <begin position="1"/>
        <end position="23"/>
    </location>
</feature>
<proteinExistence type="inferred from homology"/>
<dbReference type="InterPro" id="IPR043198">
    <property type="entry name" value="Cyclin/Ssn8"/>
</dbReference>
<keyword evidence="1" id="KW-0195">Cyclin</keyword>
<dbReference type="Pfam" id="PF00134">
    <property type="entry name" value="Cyclin_N"/>
    <property type="match status" value="1"/>
</dbReference>
<dbReference type="AlphaFoldDB" id="A0A9P7GD32"/>
<reference evidence="4" key="1">
    <citation type="submission" date="2020-07" db="EMBL/GenBank/DDBJ databases">
        <authorList>
            <person name="Nieuwenhuis M."/>
            <person name="Van De Peppel L.J.J."/>
        </authorList>
    </citation>
    <scope>NUCLEOTIDE SEQUENCE</scope>
    <source>
        <strain evidence="4">AP01</strain>
        <tissue evidence="4">Mycelium</tissue>
    </source>
</reference>
<keyword evidence="5" id="KW-1185">Reference proteome</keyword>
<organism evidence="4 5">
    <name type="scientific">Asterophora parasitica</name>
    <dbReference type="NCBI Taxonomy" id="117018"/>
    <lineage>
        <taxon>Eukaryota</taxon>
        <taxon>Fungi</taxon>
        <taxon>Dikarya</taxon>
        <taxon>Basidiomycota</taxon>
        <taxon>Agaricomycotina</taxon>
        <taxon>Agaricomycetes</taxon>
        <taxon>Agaricomycetidae</taxon>
        <taxon>Agaricales</taxon>
        <taxon>Tricholomatineae</taxon>
        <taxon>Lyophyllaceae</taxon>
        <taxon>Asterophora</taxon>
    </lineage>
</organism>
<evidence type="ECO:0000256" key="2">
    <source>
        <dbReference type="SAM" id="MobiDB-lite"/>
    </source>
</evidence>
<feature type="compositionally biased region" description="Low complexity" evidence="2">
    <location>
        <begin position="150"/>
        <end position="166"/>
    </location>
</feature>